<sequence length="218" mass="23424">MASGQNWDCKLFWISSPAPEGFSSILPVVAHFAPPPSGDRRSSILLLATKDLRLGLCLIITLGDLTARLPAVAAVAGTLRCLEIETISALESIPGQSSASNVLRVVASFPGAVHLKTASNSSTALNTGLFKTQTTKLLISDILDKMVEGFTSGRRKKHTEEPPVQTKRPKSPSQSPTNVENTAERSWSRRNSLNGRERCQPFGTNTELSGQRLGDTAQ</sequence>
<evidence type="ECO:0000256" key="1">
    <source>
        <dbReference type="SAM" id="MobiDB-lite"/>
    </source>
</evidence>
<reference evidence="2" key="1">
    <citation type="submission" date="2023-03" db="EMBL/GenBank/DDBJ databases">
        <title>Massive genome expansion in bonnet fungi (Mycena s.s.) driven by repeated elements and novel gene families across ecological guilds.</title>
        <authorList>
            <consortium name="Lawrence Berkeley National Laboratory"/>
            <person name="Harder C.B."/>
            <person name="Miyauchi S."/>
            <person name="Viragh M."/>
            <person name="Kuo A."/>
            <person name="Thoen E."/>
            <person name="Andreopoulos B."/>
            <person name="Lu D."/>
            <person name="Skrede I."/>
            <person name="Drula E."/>
            <person name="Henrissat B."/>
            <person name="Morin E."/>
            <person name="Kohler A."/>
            <person name="Barry K."/>
            <person name="LaButti K."/>
            <person name="Morin E."/>
            <person name="Salamov A."/>
            <person name="Lipzen A."/>
            <person name="Mereny Z."/>
            <person name="Hegedus B."/>
            <person name="Baldrian P."/>
            <person name="Stursova M."/>
            <person name="Weitz H."/>
            <person name="Taylor A."/>
            <person name="Grigoriev I.V."/>
            <person name="Nagy L.G."/>
            <person name="Martin F."/>
            <person name="Kauserud H."/>
        </authorList>
    </citation>
    <scope>NUCLEOTIDE SEQUENCE</scope>
    <source>
        <strain evidence="2">CBHHK182m</strain>
    </source>
</reference>
<accession>A0AAD7JTU0</accession>
<dbReference type="Proteomes" id="UP001215598">
    <property type="component" value="Unassembled WGS sequence"/>
</dbReference>
<evidence type="ECO:0000313" key="2">
    <source>
        <dbReference type="EMBL" id="KAJ7769399.1"/>
    </source>
</evidence>
<keyword evidence="3" id="KW-1185">Reference proteome</keyword>
<comment type="caution">
    <text evidence="2">The sequence shown here is derived from an EMBL/GenBank/DDBJ whole genome shotgun (WGS) entry which is preliminary data.</text>
</comment>
<organism evidence="2 3">
    <name type="scientific">Mycena metata</name>
    <dbReference type="NCBI Taxonomy" id="1033252"/>
    <lineage>
        <taxon>Eukaryota</taxon>
        <taxon>Fungi</taxon>
        <taxon>Dikarya</taxon>
        <taxon>Basidiomycota</taxon>
        <taxon>Agaricomycotina</taxon>
        <taxon>Agaricomycetes</taxon>
        <taxon>Agaricomycetidae</taxon>
        <taxon>Agaricales</taxon>
        <taxon>Marasmiineae</taxon>
        <taxon>Mycenaceae</taxon>
        <taxon>Mycena</taxon>
    </lineage>
</organism>
<feature type="compositionally biased region" description="Polar residues" evidence="1">
    <location>
        <begin position="171"/>
        <end position="181"/>
    </location>
</feature>
<gene>
    <name evidence="2" type="ORF">B0H16DRAFT_1452595</name>
</gene>
<feature type="region of interest" description="Disordered" evidence="1">
    <location>
        <begin position="150"/>
        <end position="218"/>
    </location>
</feature>
<dbReference type="AlphaFoldDB" id="A0AAD7JTU0"/>
<protein>
    <submittedName>
        <fullName evidence="2">Uncharacterized protein</fullName>
    </submittedName>
</protein>
<proteinExistence type="predicted"/>
<name>A0AAD7JTU0_9AGAR</name>
<dbReference type="EMBL" id="JARKIB010000018">
    <property type="protein sequence ID" value="KAJ7769399.1"/>
    <property type="molecule type" value="Genomic_DNA"/>
</dbReference>
<evidence type="ECO:0000313" key="3">
    <source>
        <dbReference type="Proteomes" id="UP001215598"/>
    </source>
</evidence>